<protein>
    <submittedName>
        <fullName evidence="8">Major Facilitator Superfamily protein</fullName>
    </submittedName>
</protein>
<dbReference type="PANTHER" id="PTHR43826:SF3">
    <property type="entry name" value="GLUCOSE-6-PHOSPHATE EXCHANGER SLC37A4"/>
    <property type="match status" value="1"/>
</dbReference>
<feature type="transmembrane region" description="Helical" evidence="6">
    <location>
        <begin position="12"/>
        <end position="28"/>
    </location>
</feature>
<dbReference type="SUPFAM" id="SSF103473">
    <property type="entry name" value="MFS general substrate transporter"/>
    <property type="match status" value="1"/>
</dbReference>
<feature type="transmembrane region" description="Helical" evidence="6">
    <location>
        <begin position="104"/>
        <end position="123"/>
    </location>
</feature>
<evidence type="ECO:0000256" key="4">
    <source>
        <dbReference type="ARBA" id="ARBA00022989"/>
    </source>
</evidence>
<evidence type="ECO:0000256" key="6">
    <source>
        <dbReference type="SAM" id="Phobius"/>
    </source>
</evidence>
<organism evidence="8 9">
    <name type="scientific">Dethiosulfatibacter aminovorans DSM 17477</name>
    <dbReference type="NCBI Taxonomy" id="1121476"/>
    <lineage>
        <taxon>Bacteria</taxon>
        <taxon>Bacillati</taxon>
        <taxon>Bacillota</taxon>
        <taxon>Tissierellia</taxon>
        <taxon>Dethiosulfatibacter</taxon>
    </lineage>
</organism>
<dbReference type="Pfam" id="PF07690">
    <property type="entry name" value="MFS_1"/>
    <property type="match status" value="1"/>
</dbReference>
<dbReference type="PROSITE" id="PS50850">
    <property type="entry name" value="MFS"/>
    <property type="match status" value="1"/>
</dbReference>
<dbReference type="Proteomes" id="UP000184052">
    <property type="component" value="Unassembled WGS sequence"/>
</dbReference>
<dbReference type="InterPro" id="IPR020846">
    <property type="entry name" value="MFS_dom"/>
</dbReference>
<dbReference type="OrthoDB" id="9773404at2"/>
<feature type="transmembrane region" description="Helical" evidence="6">
    <location>
        <begin position="135"/>
        <end position="154"/>
    </location>
</feature>
<accession>A0A1M6EEB4</accession>
<dbReference type="GO" id="GO:0061513">
    <property type="term" value="F:glucose 6-phosphate:phosphate antiporter activity"/>
    <property type="evidence" value="ECO:0007669"/>
    <property type="project" value="TreeGrafter"/>
</dbReference>
<feature type="transmembrane region" description="Helical" evidence="6">
    <location>
        <begin position="232"/>
        <end position="251"/>
    </location>
</feature>
<reference evidence="8 9" key="1">
    <citation type="submission" date="2016-11" db="EMBL/GenBank/DDBJ databases">
        <authorList>
            <person name="Jaros S."/>
            <person name="Januszkiewicz K."/>
            <person name="Wedrychowicz H."/>
        </authorList>
    </citation>
    <scope>NUCLEOTIDE SEQUENCE [LARGE SCALE GENOMIC DNA]</scope>
    <source>
        <strain evidence="8 9">DSM 17477</strain>
    </source>
</reference>
<keyword evidence="4 6" id="KW-1133">Transmembrane helix</keyword>
<sequence>MNINKKFKYYRWLIWGILVSAYVISQFHRNAIGVLREDLMIEFGLSSTLFASLAATYSYSYMIMQIPTGLLADSLGAKKTVTIGSIVAGIGSFTMGFAPNVVVLFMGRLLVGLGVSVIFVCILKTQSQWFSASEFGTMAGLTLFIGGLGGVLAQTPLTVMVSMFSWRFSFGVMGITGLIIALLCHVFVRNKPSDMGLPSFEALEGNTSNDSNVGKSFLMKGLAVVLRNPNTWAAIITFSGFTAALSSFSAVWGRSYMVDVYGISKVDASNYIMIVVLGLALGSVAIGKLSDTIKKEKTTYDNFWISKYCLLGYHCVCQRWQTTD</sequence>
<evidence type="ECO:0000256" key="5">
    <source>
        <dbReference type="ARBA" id="ARBA00023136"/>
    </source>
</evidence>
<keyword evidence="9" id="KW-1185">Reference proteome</keyword>
<dbReference type="GO" id="GO:0035435">
    <property type="term" value="P:phosphate ion transmembrane transport"/>
    <property type="evidence" value="ECO:0007669"/>
    <property type="project" value="TreeGrafter"/>
</dbReference>
<dbReference type="GO" id="GO:0005886">
    <property type="term" value="C:plasma membrane"/>
    <property type="evidence" value="ECO:0007669"/>
    <property type="project" value="UniProtKB-SubCell"/>
</dbReference>
<name>A0A1M6EEB4_9FIRM</name>
<dbReference type="RefSeq" id="WP_094762748.1">
    <property type="nucleotide sequence ID" value="NZ_FQZL01000007.1"/>
</dbReference>
<dbReference type="InterPro" id="IPR011701">
    <property type="entry name" value="MFS"/>
</dbReference>
<evidence type="ECO:0000256" key="1">
    <source>
        <dbReference type="ARBA" id="ARBA00004651"/>
    </source>
</evidence>
<keyword evidence="2" id="KW-0813">Transport</keyword>
<feature type="transmembrane region" description="Helical" evidence="6">
    <location>
        <begin position="40"/>
        <end position="59"/>
    </location>
</feature>
<evidence type="ECO:0000259" key="7">
    <source>
        <dbReference type="PROSITE" id="PS50850"/>
    </source>
</evidence>
<feature type="domain" description="Major facilitator superfamily (MFS) profile" evidence="7">
    <location>
        <begin position="14"/>
        <end position="324"/>
    </location>
</feature>
<dbReference type="PANTHER" id="PTHR43826">
    <property type="entry name" value="GLUCOSE-6-PHOSPHATE EXCHANGER SLC37A4"/>
    <property type="match status" value="1"/>
</dbReference>
<evidence type="ECO:0000256" key="2">
    <source>
        <dbReference type="ARBA" id="ARBA00022448"/>
    </source>
</evidence>
<evidence type="ECO:0000313" key="9">
    <source>
        <dbReference type="Proteomes" id="UP000184052"/>
    </source>
</evidence>
<dbReference type="AlphaFoldDB" id="A0A1M6EEB4"/>
<dbReference type="InterPro" id="IPR036259">
    <property type="entry name" value="MFS_trans_sf"/>
</dbReference>
<evidence type="ECO:0000313" key="8">
    <source>
        <dbReference type="EMBL" id="SHI83648.1"/>
    </source>
</evidence>
<evidence type="ECO:0000256" key="3">
    <source>
        <dbReference type="ARBA" id="ARBA00022692"/>
    </source>
</evidence>
<feature type="transmembrane region" description="Helical" evidence="6">
    <location>
        <begin position="80"/>
        <end position="98"/>
    </location>
</feature>
<comment type="subcellular location">
    <subcellularLocation>
        <location evidence="1">Cell membrane</location>
        <topology evidence="1">Multi-pass membrane protein</topology>
    </subcellularLocation>
</comment>
<dbReference type="InterPro" id="IPR051337">
    <property type="entry name" value="OPA_Antiporter"/>
</dbReference>
<proteinExistence type="predicted"/>
<feature type="transmembrane region" description="Helical" evidence="6">
    <location>
        <begin position="166"/>
        <end position="188"/>
    </location>
</feature>
<feature type="transmembrane region" description="Helical" evidence="6">
    <location>
        <begin position="271"/>
        <end position="289"/>
    </location>
</feature>
<keyword evidence="3 6" id="KW-0812">Transmembrane</keyword>
<keyword evidence="5 6" id="KW-0472">Membrane</keyword>
<dbReference type="STRING" id="1121476.SAMN02745751_01166"/>
<dbReference type="EMBL" id="FQZL01000007">
    <property type="protein sequence ID" value="SHI83648.1"/>
    <property type="molecule type" value="Genomic_DNA"/>
</dbReference>
<dbReference type="Gene3D" id="1.20.1250.20">
    <property type="entry name" value="MFS general substrate transporter like domains"/>
    <property type="match status" value="2"/>
</dbReference>
<gene>
    <name evidence="8" type="ORF">SAMN02745751_01166</name>
</gene>